<evidence type="ECO:0000313" key="1">
    <source>
        <dbReference type="EMBL" id="MBX40448.1"/>
    </source>
</evidence>
<accession>A0A2P2NDA4</accession>
<dbReference type="EMBL" id="GGEC01059964">
    <property type="protein sequence ID" value="MBX40448.1"/>
    <property type="molecule type" value="Transcribed_RNA"/>
</dbReference>
<name>A0A2P2NDA4_RHIMU</name>
<reference evidence="1" key="1">
    <citation type="submission" date="2018-02" db="EMBL/GenBank/DDBJ databases">
        <title>Rhizophora mucronata_Transcriptome.</title>
        <authorList>
            <person name="Meera S.P."/>
            <person name="Sreeshan A."/>
            <person name="Augustine A."/>
        </authorList>
    </citation>
    <scope>NUCLEOTIDE SEQUENCE</scope>
    <source>
        <tissue evidence="1">Leaf</tissue>
    </source>
</reference>
<protein>
    <submittedName>
        <fullName evidence="1">Uncharacterized protein</fullName>
    </submittedName>
</protein>
<sequence>MIMKNSAVMRQSRWSQGL</sequence>
<organism evidence="1">
    <name type="scientific">Rhizophora mucronata</name>
    <name type="common">Asiatic mangrove</name>
    <dbReference type="NCBI Taxonomy" id="61149"/>
    <lineage>
        <taxon>Eukaryota</taxon>
        <taxon>Viridiplantae</taxon>
        <taxon>Streptophyta</taxon>
        <taxon>Embryophyta</taxon>
        <taxon>Tracheophyta</taxon>
        <taxon>Spermatophyta</taxon>
        <taxon>Magnoliopsida</taxon>
        <taxon>eudicotyledons</taxon>
        <taxon>Gunneridae</taxon>
        <taxon>Pentapetalae</taxon>
        <taxon>rosids</taxon>
        <taxon>fabids</taxon>
        <taxon>Malpighiales</taxon>
        <taxon>Rhizophoraceae</taxon>
        <taxon>Rhizophora</taxon>
    </lineage>
</organism>
<proteinExistence type="predicted"/>
<dbReference type="AlphaFoldDB" id="A0A2P2NDA4"/>